<feature type="signal peptide" evidence="2">
    <location>
        <begin position="1"/>
        <end position="20"/>
    </location>
</feature>
<keyword evidence="4" id="KW-1185">Reference proteome</keyword>
<proteinExistence type="predicted"/>
<organism evidence="3 4">
    <name type="scientific">Steinernema hermaphroditum</name>
    <dbReference type="NCBI Taxonomy" id="289476"/>
    <lineage>
        <taxon>Eukaryota</taxon>
        <taxon>Metazoa</taxon>
        <taxon>Ecdysozoa</taxon>
        <taxon>Nematoda</taxon>
        <taxon>Chromadorea</taxon>
        <taxon>Rhabditida</taxon>
        <taxon>Tylenchina</taxon>
        <taxon>Panagrolaimomorpha</taxon>
        <taxon>Strongyloidoidea</taxon>
        <taxon>Steinernematidae</taxon>
        <taxon>Steinernema</taxon>
    </lineage>
</organism>
<evidence type="ECO:0000313" key="3">
    <source>
        <dbReference type="EMBL" id="KAK0419215.1"/>
    </source>
</evidence>
<evidence type="ECO:0000256" key="2">
    <source>
        <dbReference type="SAM" id="SignalP"/>
    </source>
</evidence>
<gene>
    <name evidence="3" type="ORF">QR680_014020</name>
</gene>
<reference evidence="3" key="1">
    <citation type="submission" date="2023-06" db="EMBL/GenBank/DDBJ databases">
        <title>Genomic analysis of the entomopathogenic nematode Steinernema hermaphroditum.</title>
        <authorList>
            <person name="Schwarz E.M."/>
            <person name="Heppert J.K."/>
            <person name="Baniya A."/>
            <person name="Schwartz H.T."/>
            <person name="Tan C.-H."/>
            <person name="Antoshechkin I."/>
            <person name="Sternberg P.W."/>
            <person name="Goodrich-Blair H."/>
            <person name="Dillman A.R."/>
        </authorList>
    </citation>
    <scope>NUCLEOTIDE SEQUENCE</scope>
    <source>
        <strain evidence="3">PS9179</strain>
        <tissue evidence="3">Whole animal</tissue>
    </source>
</reference>
<name>A0AA39I7F8_9BILA</name>
<evidence type="ECO:0000313" key="4">
    <source>
        <dbReference type="Proteomes" id="UP001175271"/>
    </source>
</evidence>
<dbReference type="EMBL" id="JAUCMV010000002">
    <property type="protein sequence ID" value="KAK0419215.1"/>
    <property type="molecule type" value="Genomic_DNA"/>
</dbReference>
<comment type="caution">
    <text evidence="3">The sequence shown here is derived from an EMBL/GenBank/DDBJ whole genome shotgun (WGS) entry which is preliminary data.</text>
</comment>
<keyword evidence="1" id="KW-0812">Transmembrane</keyword>
<evidence type="ECO:0000256" key="1">
    <source>
        <dbReference type="SAM" id="Phobius"/>
    </source>
</evidence>
<keyword evidence="1" id="KW-1133">Transmembrane helix</keyword>
<evidence type="ECO:0008006" key="5">
    <source>
        <dbReference type="Google" id="ProtNLM"/>
    </source>
</evidence>
<protein>
    <recommendedName>
        <fullName evidence="5">Nematode cuticle collagen N-terminal domain-containing protein</fullName>
    </recommendedName>
</protein>
<dbReference type="AlphaFoldDB" id="A0AA39I7F8"/>
<keyword evidence="2" id="KW-0732">Signal</keyword>
<keyword evidence="1" id="KW-0472">Membrane</keyword>
<dbReference type="Proteomes" id="UP001175271">
    <property type="component" value="Unassembled WGS sequence"/>
</dbReference>
<feature type="chain" id="PRO_5041219162" description="Nematode cuticle collagen N-terminal domain-containing protein" evidence="2">
    <location>
        <begin position="21"/>
        <end position="148"/>
    </location>
</feature>
<accession>A0AA39I7F8</accession>
<feature type="transmembrane region" description="Helical" evidence="1">
    <location>
        <begin position="53"/>
        <end position="77"/>
    </location>
</feature>
<sequence length="148" mass="17128">MQLITRIVFSFSVLFTLSAAGTFDHMTSDEQWQSLHEHFRRPPKYDKPMLHNLLMMGSFFFTSICSVAALVIAWLSFNEVYFRTSRRLQRLDAKIKLCGDFTARRKFPDDVVERLSHVADFDMEEHREEIRSMLVSLGPAPGSGKYSS</sequence>